<feature type="compositionally biased region" description="Low complexity" evidence="1">
    <location>
        <begin position="1522"/>
        <end position="1536"/>
    </location>
</feature>
<feature type="compositionally biased region" description="Basic and acidic residues" evidence="1">
    <location>
        <begin position="267"/>
        <end position="276"/>
    </location>
</feature>
<feature type="compositionally biased region" description="Low complexity" evidence="1">
    <location>
        <begin position="430"/>
        <end position="452"/>
    </location>
</feature>
<feature type="compositionally biased region" description="Low complexity" evidence="1">
    <location>
        <begin position="1120"/>
        <end position="1132"/>
    </location>
</feature>
<feature type="region of interest" description="Disordered" evidence="1">
    <location>
        <begin position="863"/>
        <end position="1698"/>
    </location>
</feature>
<sequence>MDALKRKRDDDGTVVTFYTPDRIFQRVYKGQSLEETKTLVRTKLGLSEDASIRFSRLHEGRHIDLEDDDDFEAFRHLARYVTNLDVSVFVGNGEPPTFSQQPLAEQASISRKQQKVVRQRLSIARSEPASGRSTPSSSTAPRPATSTLDAHGAPHKKRKRREEPQSREKEASDAQSQLVSASKTSKSAQSAQQEPEAGPSRPSKKATQRPKSPAPILGSKRKRHDSPEASAVPDARPTTPPPSTLQPASRPASPSLPIKKKRKKEKRSLPADEATHSTDNSTAPASKPDRKGKRKADAAAEPTQSISHTFESNETHGGETADTEDNVLTDKPAKKAKGEKKDKKDKKKKVVAEDIPSTDLEVSAPSDESSKKKRKRRATEGPADVAVITAATAEAPDATAGLPEASEVTTAPKKEKKKSKKGREEERAAEPASVEDGSSPEAAAAVETVPAALVKRKRTSKSKTLEAINDAQEDARTAIPIEASEPGPSSVPEVVAEVQPKEKRKRRKTMSADTSIGPDTSAVPSAVVLEADVSQAAEPTLPAPQSASTAKKRGRKKSIAPGPSQAAENSDSASAIAAIQAAVKAVLAKNMIAAAPAAPVPAAPEPTPEPAPEPVLPTRKRKAGKSKLRQAWGPDDISVDDQSSISVAAVQATNTPPAQIASASSPAEPIQAVSKAVKGKKARPSSAPSCPICDKASLHSRAQCPVVKGGPEFIRNRIAQLQEDGHDEELIEELEVLLKEAQRRRKSAGDRLAPLQIPSVAATPSENSTPSPVFPLSAASFAARPSPLPRVPAGSEISEVAIESKDEGSSNESSSSDEDEDAVDPEAPMVASVSFASNSVPGADFGSIDLEALLRGPVKSNASVLSQIPSSSATEDDGESSDEDARQDSDVDLSEEDKNDLAYRRLSRKLERTAVSSSDEEHEPEAETGDANADADAEDVVVPPTLMDADPNSAADTQPEQEADVEAAKSNNIEGTAVQDEQEQQPDSADAPEPKEATDQGYASDAEDVAVPQSPVREVEVLDQNSEESESETEEPSAHRGDGSRVEPTADVDESGHSSQEPHAHSDEEAEVLETAPTADDEASEDEDAQVEAAEEANKHAAELAHEDSGSEDDEEVEQTTALTASAARALSPELGEQQPGAELEVEQEPERTPSPPPLQQPEPGFIHADVDMPADTSTHASSIDLHPGEEPSDPIESLGSFADVSERRRALDDDPIEDTDAENEVVQSQDTATRASAELAGLQEGTPPPAVHRTPGTVSRMKDRYGRLGHGSPSTMLPSLSQQLLGSLELPQLEVDVKMDAEVDEEDAMPEQEHHDEDEPQQEAAAHGVADAEDSRGHSQQTQDEEADEPQELGTRPRRTTRVTRRVSAMTRSSSVPEPPASTPTPAPAPPSTVPAAMAAPKRRGRLTAEEKAAREAEKKAERDRKAAEKKAEREAKAAEKKAEKEAKEAAKRAEKEAKEAAKLAAKEEKEAPKRGKGRATRGKAASAKPISTRSRAATSVETDEPAGDEHAQEQDHDASGESSTAAAASTPGFSKVSWTTLPVTQPRTQTESVADAESSMLDELQPSSPERSVSRPSRTPEPISRTTNTTEKDEADVSREVTITQDRVVEQEEDDSMPTATPKPNGRGKVPLFIPSSSQFPNTPFPEDGLPESTPHANGRALGDVSESDAEADGEPANLEGTVRKQAKGRPRTWVTTAPYRRLSDIASQQLFPASQIPSPMLFPASQSQPRKSSAAYGRREDDDDDDDDETDDGSSSGSDSDAGKKKSHIPQERRAGAGVQKKKKSLLSFA</sequence>
<protein>
    <submittedName>
        <fullName evidence="2">Uncharacterized protein</fullName>
    </submittedName>
</protein>
<feature type="region of interest" description="Disordered" evidence="1">
    <location>
        <begin position="658"/>
        <end position="690"/>
    </location>
</feature>
<feature type="compositionally biased region" description="Low complexity" evidence="1">
    <location>
        <begin position="1568"/>
        <end position="1584"/>
    </location>
</feature>
<feature type="compositionally biased region" description="Low complexity" evidence="1">
    <location>
        <begin position="1278"/>
        <end position="1295"/>
    </location>
</feature>
<dbReference type="STRING" id="154538.A0A1M2W0M6"/>
<feature type="compositionally biased region" description="Acidic residues" evidence="1">
    <location>
        <begin position="918"/>
        <end position="939"/>
    </location>
</feature>
<feature type="compositionally biased region" description="Acidic residues" evidence="1">
    <location>
        <begin position="815"/>
        <end position="824"/>
    </location>
</feature>
<evidence type="ECO:0000313" key="2">
    <source>
        <dbReference type="EMBL" id="OJT13404.1"/>
    </source>
</evidence>
<evidence type="ECO:0000313" key="3">
    <source>
        <dbReference type="Proteomes" id="UP000184267"/>
    </source>
</evidence>
<feature type="compositionally biased region" description="Basic and acidic residues" evidence="1">
    <location>
        <begin position="1096"/>
        <end position="1109"/>
    </location>
</feature>
<feature type="compositionally biased region" description="Polar residues" evidence="1">
    <location>
        <begin position="1226"/>
        <end position="1235"/>
    </location>
</feature>
<keyword evidence="3" id="KW-1185">Reference proteome</keyword>
<feature type="compositionally biased region" description="Basic residues" evidence="1">
    <location>
        <begin position="618"/>
        <end position="628"/>
    </location>
</feature>
<reference evidence="2 3" key="1">
    <citation type="submission" date="2016-10" db="EMBL/GenBank/DDBJ databases">
        <title>Genome sequence of the basidiomycete white-rot fungus Trametes pubescens.</title>
        <authorList>
            <person name="Makela M.R."/>
            <person name="Granchi Z."/>
            <person name="Peng M."/>
            <person name="De Vries R.P."/>
            <person name="Grigoriev I."/>
            <person name="Riley R."/>
            <person name="Hilden K."/>
        </authorList>
    </citation>
    <scope>NUCLEOTIDE SEQUENCE [LARGE SCALE GENOMIC DNA]</scope>
    <source>
        <strain evidence="2 3">FBCC735</strain>
    </source>
</reference>
<proteinExistence type="predicted"/>
<feature type="compositionally biased region" description="Pro residues" evidence="1">
    <location>
        <begin position="1378"/>
        <end position="1394"/>
    </location>
</feature>
<accession>A0A1M2W0M6</accession>
<feature type="compositionally biased region" description="Basic residues" evidence="1">
    <location>
        <begin position="1783"/>
        <end position="1793"/>
    </location>
</feature>
<feature type="compositionally biased region" description="Low complexity" evidence="1">
    <location>
        <begin position="1367"/>
        <end position="1377"/>
    </location>
</feature>
<gene>
    <name evidence="2" type="ORF">TRAPUB_10039</name>
</gene>
<feature type="region of interest" description="Disordered" evidence="1">
    <location>
        <begin position="97"/>
        <end position="573"/>
    </location>
</feature>
<feature type="compositionally biased region" description="Low complexity" evidence="1">
    <location>
        <begin position="128"/>
        <end position="147"/>
    </location>
</feature>
<feature type="region of interest" description="Disordered" evidence="1">
    <location>
        <begin position="742"/>
        <end position="841"/>
    </location>
</feature>
<dbReference type="OrthoDB" id="3357439at2759"/>
<feature type="compositionally biased region" description="Basic residues" evidence="1">
    <location>
        <begin position="334"/>
        <end position="349"/>
    </location>
</feature>
<feature type="compositionally biased region" description="Basic and acidic residues" evidence="1">
    <location>
        <begin position="1408"/>
        <end position="1475"/>
    </location>
</feature>
<feature type="compositionally biased region" description="Basic and acidic residues" evidence="1">
    <location>
        <begin position="1592"/>
        <end position="1601"/>
    </location>
</feature>
<feature type="compositionally biased region" description="Basic and acidic residues" evidence="1">
    <location>
        <begin position="1036"/>
        <end position="1045"/>
    </location>
</feature>
<feature type="compositionally biased region" description="Basic residues" evidence="1">
    <location>
        <begin position="1357"/>
        <end position="1366"/>
    </location>
</feature>
<comment type="caution">
    <text evidence="2">The sequence shown here is derived from an EMBL/GenBank/DDBJ whole genome shotgun (WGS) entry which is preliminary data.</text>
</comment>
<feature type="compositionally biased region" description="Acidic residues" evidence="1">
    <location>
        <begin position="1079"/>
        <end position="1095"/>
    </location>
</feature>
<feature type="compositionally biased region" description="Basic and acidic residues" evidence="1">
    <location>
        <begin position="1054"/>
        <end position="1067"/>
    </location>
</feature>
<dbReference type="Proteomes" id="UP000184267">
    <property type="component" value="Unassembled WGS sequence"/>
</dbReference>
<feature type="region of interest" description="Disordered" evidence="1">
    <location>
        <begin position="597"/>
        <end position="639"/>
    </location>
</feature>
<name>A0A1M2W0M6_TRAPU</name>
<dbReference type="OMA" id="AVRKPWQ"/>
<feature type="compositionally biased region" description="Basic and acidic residues" evidence="1">
    <location>
        <begin position="899"/>
        <end position="912"/>
    </location>
</feature>
<dbReference type="EMBL" id="MNAD01000410">
    <property type="protein sequence ID" value="OJT13404.1"/>
    <property type="molecule type" value="Genomic_DNA"/>
</dbReference>
<feature type="compositionally biased region" description="Low complexity" evidence="1">
    <location>
        <begin position="382"/>
        <end position="400"/>
    </location>
</feature>
<feature type="compositionally biased region" description="Acidic residues" evidence="1">
    <location>
        <begin position="1214"/>
        <end position="1224"/>
    </location>
</feature>
<feature type="compositionally biased region" description="Basic and acidic residues" evidence="1">
    <location>
        <begin position="161"/>
        <end position="172"/>
    </location>
</feature>
<feature type="compositionally biased region" description="Pro residues" evidence="1">
    <location>
        <begin position="598"/>
        <end position="615"/>
    </location>
</feature>
<feature type="compositionally biased region" description="Polar residues" evidence="1">
    <location>
        <begin position="1538"/>
        <end position="1554"/>
    </location>
</feature>
<evidence type="ECO:0000256" key="1">
    <source>
        <dbReference type="SAM" id="MobiDB-lite"/>
    </source>
</evidence>
<feature type="compositionally biased region" description="Basic and acidic residues" evidence="1">
    <location>
        <begin position="1764"/>
        <end position="1778"/>
    </location>
</feature>
<feature type="compositionally biased region" description="Low complexity" evidence="1">
    <location>
        <begin position="180"/>
        <end position="193"/>
    </location>
</feature>
<feature type="compositionally biased region" description="Polar residues" evidence="1">
    <location>
        <begin position="863"/>
        <end position="873"/>
    </location>
</feature>
<feature type="compositionally biased region" description="Basic and acidic residues" evidence="1">
    <location>
        <begin position="1509"/>
        <end position="1521"/>
    </location>
</feature>
<feature type="compositionally biased region" description="Polar residues" evidence="1">
    <location>
        <begin position="1491"/>
        <end position="1502"/>
    </location>
</feature>
<feature type="compositionally biased region" description="Polar residues" evidence="1">
    <location>
        <begin position="97"/>
        <end position="111"/>
    </location>
</feature>
<feature type="compositionally biased region" description="Polar residues" evidence="1">
    <location>
        <begin position="762"/>
        <end position="771"/>
    </location>
</feature>
<feature type="compositionally biased region" description="Acidic residues" evidence="1">
    <location>
        <begin position="1025"/>
        <end position="1035"/>
    </location>
</feature>
<feature type="compositionally biased region" description="Low complexity" evidence="1">
    <location>
        <begin position="658"/>
        <end position="672"/>
    </location>
</feature>
<feature type="compositionally biased region" description="Acidic residues" evidence="1">
    <location>
        <begin position="1744"/>
        <end position="1755"/>
    </location>
</feature>
<organism evidence="2 3">
    <name type="scientific">Trametes pubescens</name>
    <name type="common">White-rot fungus</name>
    <dbReference type="NCBI Taxonomy" id="154538"/>
    <lineage>
        <taxon>Eukaryota</taxon>
        <taxon>Fungi</taxon>
        <taxon>Dikarya</taxon>
        <taxon>Basidiomycota</taxon>
        <taxon>Agaricomycotina</taxon>
        <taxon>Agaricomycetes</taxon>
        <taxon>Polyporales</taxon>
        <taxon>Polyporaceae</taxon>
        <taxon>Trametes</taxon>
    </lineage>
</organism>
<feature type="region of interest" description="Disordered" evidence="1">
    <location>
        <begin position="1719"/>
        <end position="1793"/>
    </location>
</feature>